<reference evidence="1 2" key="1">
    <citation type="submission" date="2013-01" db="EMBL/GenBank/DDBJ databases">
        <authorList>
            <person name="Harkins D.M."/>
            <person name="Durkin A.S."/>
            <person name="Brinkac L.M."/>
            <person name="Haft D.H."/>
            <person name="Selengut J.D."/>
            <person name="Sanka R."/>
            <person name="DePew J."/>
            <person name="Purushe J."/>
            <person name="Galloway R.L."/>
            <person name="Vinetz J.M."/>
            <person name="Sutton G.G."/>
            <person name="Nierman W.C."/>
            <person name="Fouts D.E."/>
        </authorList>
    </citation>
    <scope>NUCLEOTIDE SEQUENCE [LARGE SCALE GENOMIC DNA]</scope>
    <source>
        <strain evidence="1 2">79601</strain>
    </source>
</reference>
<name>M6CJ18_9LEPT</name>
<comment type="caution">
    <text evidence="1">The sequence shown here is derived from an EMBL/GenBank/DDBJ whole genome shotgun (WGS) entry which is preliminary data.</text>
</comment>
<sequence>MDSSFHLFSAVKCGNSYEIKVLFVKCGNSYLNPISLRATFAPFAVKS</sequence>
<dbReference type="EMBL" id="ANIK01000095">
    <property type="protein sequence ID" value="EMJ91872.1"/>
    <property type="molecule type" value="Genomic_DNA"/>
</dbReference>
<dbReference type="AlphaFoldDB" id="M6CJ18"/>
<organism evidence="1 2">
    <name type="scientific">Leptospira alstonii serovar Sichuan str. 79601</name>
    <dbReference type="NCBI Taxonomy" id="1218565"/>
    <lineage>
        <taxon>Bacteria</taxon>
        <taxon>Pseudomonadati</taxon>
        <taxon>Spirochaetota</taxon>
        <taxon>Spirochaetia</taxon>
        <taxon>Leptospirales</taxon>
        <taxon>Leptospiraceae</taxon>
        <taxon>Leptospira</taxon>
    </lineage>
</organism>
<protein>
    <submittedName>
        <fullName evidence="1">Uncharacterized protein</fullName>
    </submittedName>
</protein>
<dbReference type="Proteomes" id="UP000011988">
    <property type="component" value="Unassembled WGS sequence"/>
</dbReference>
<gene>
    <name evidence="1" type="ORF">LEP1GSC194_4171</name>
</gene>
<proteinExistence type="predicted"/>
<accession>M6CJ18</accession>
<evidence type="ECO:0000313" key="1">
    <source>
        <dbReference type="EMBL" id="EMJ91872.1"/>
    </source>
</evidence>
<evidence type="ECO:0000313" key="2">
    <source>
        <dbReference type="Proteomes" id="UP000011988"/>
    </source>
</evidence>